<proteinExistence type="predicted"/>
<name>A0AAN7PJM2_9EURO</name>
<evidence type="ECO:0000313" key="3">
    <source>
        <dbReference type="Proteomes" id="UP001309876"/>
    </source>
</evidence>
<keyword evidence="3" id="KW-1185">Reference proteome</keyword>
<gene>
    <name evidence="2" type="ORF">LTR05_008657</name>
</gene>
<dbReference type="AlphaFoldDB" id="A0AAN7PJM2"/>
<reference evidence="2 3" key="1">
    <citation type="submission" date="2023-08" db="EMBL/GenBank/DDBJ databases">
        <title>Black Yeasts Isolated from many extreme environments.</title>
        <authorList>
            <person name="Coleine C."/>
            <person name="Stajich J.E."/>
            <person name="Selbmann L."/>
        </authorList>
    </citation>
    <scope>NUCLEOTIDE SEQUENCE [LARGE SCALE GENOMIC DNA]</scope>
    <source>
        <strain evidence="2 3">CCFEE 5910</strain>
    </source>
</reference>
<protein>
    <submittedName>
        <fullName evidence="2">Uncharacterized protein</fullName>
    </submittedName>
</protein>
<dbReference type="EMBL" id="JAVRRJ010000015">
    <property type="protein sequence ID" value="KAK5080408.1"/>
    <property type="molecule type" value="Genomic_DNA"/>
</dbReference>
<accession>A0AAN7PJM2</accession>
<sequence>MDNRVQSIDGWVIDQEYQILEALMSQEEHNARSSPTVTAQGDGYDARLALEGPLESMLPFDSDILERFSEDYKENPKTFNSQETTPNAQPDGRRRSASPIPAVLAQPEPLQYTAARNRTTSTDSESRQIFTHDQVYTNSKQVMLDIDWNDVELELDATQIGDEIVLMPMIDLMPEEKEFSNWYDFDIETLMQRFQKETGITIDTRANVFVVVNEDGDKSMTFRRNGGYQIALKRFAAEYADKTNVLRLQVEPRPLPRILPTPTTTHEPIIGTVYHEQQATVTAKD</sequence>
<comment type="caution">
    <text evidence="2">The sequence shown here is derived from an EMBL/GenBank/DDBJ whole genome shotgun (WGS) entry which is preliminary data.</text>
</comment>
<feature type="compositionally biased region" description="Polar residues" evidence="1">
    <location>
        <begin position="77"/>
        <end position="88"/>
    </location>
</feature>
<dbReference type="Proteomes" id="UP001309876">
    <property type="component" value="Unassembled WGS sequence"/>
</dbReference>
<organism evidence="2 3">
    <name type="scientific">Lithohypha guttulata</name>
    <dbReference type="NCBI Taxonomy" id="1690604"/>
    <lineage>
        <taxon>Eukaryota</taxon>
        <taxon>Fungi</taxon>
        <taxon>Dikarya</taxon>
        <taxon>Ascomycota</taxon>
        <taxon>Pezizomycotina</taxon>
        <taxon>Eurotiomycetes</taxon>
        <taxon>Chaetothyriomycetidae</taxon>
        <taxon>Chaetothyriales</taxon>
        <taxon>Trichomeriaceae</taxon>
        <taxon>Lithohypha</taxon>
    </lineage>
</organism>
<feature type="region of interest" description="Disordered" evidence="1">
    <location>
        <begin position="73"/>
        <end position="99"/>
    </location>
</feature>
<evidence type="ECO:0000313" key="2">
    <source>
        <dbReference type="EMBL" id="KAK5080408.1"/>
    </source>
</evidence>
<evidence type="ECO:0000256" key="1">
    <source>
        <dbReference type="SAM" id="MobiDB-lite"/>
    </source>
</evidence>